<evidence type="ECO:0000313" key="2">
    <source>
        <dbReference type="EMBL" id="CAB4624153.1"/>
    </source>
</evidence>
<organism evidence="2">
    <name type="scientific">freshwater metagenome</name>
    <dbReference type="NCBI Taxonomy" id="449393"/>
    <lineage>
        <taxon>unclassified sequences</taxon>
        <taxon>metagenomes</taxon>
        <taxon>ecological metagenomes</taxon>
    </lineage>
</organism>
<dbReference type="EMBL" id="CAEZVJ010000022">
    <property type="protein sequence ID" value="CAB4624153.1"/>
    <property type="molecule type" value="Genomic_DNA"/>
</dbReference>
<dbReference type="AlphaFoldDB" id="A0A6J6II34"/>
<sequence>MLGLCEAMDLVEEQECWRPTVTNSRQGGFHHLTYILDTRRDGGKLHELSTGRPRNDMSNCGFPGSRGSPQNYRDPVYAGRLGKLAQGRTDAQQVRLTDNVVDGTRTHTHGERGRATEKPRFARHLSMICAGPVI</sequence>
<evidence type="ECO:0000256" key="1">
    <source>
        <dbReference type="SAM" id="MobiDB-lite"/>
    </source>
</evidence>
<gene>
    <name evidence="2" type="ORF">UFOPK1961_00320</name>
</gene>
<accession>A0A6J6II34</accession>
<proteinExistence type="predicted"/>
<name>A0A6J6II34_9ZZZZ</name>
<feature type="region of interest" description="Disordered" evidence="1">
    <location>
        <begin position="46"/>
        <end position="72"/>
    </location>
</feature>
<reference evidence="2" key="1">
    <citation type="submission" date="2020-05" db="EMBL/GenBank/DDBJ databases">
        <authorList>
            <person name="Chiriac C."/>
            <person name="Salcher M."/>
            <person name="Ghai R."/>
            <person name="Kavagutti S V."/>
        </authorList>
    </citation>
    <scope>NUCLEOTIDE SEQUENCE</scope>
</reference>
<feature type="compositionally biased region" description="Basic and acidic residues" evidence="1">
    <location>
        <begin position="46"/>
        <end position="55"/>
    </location>
</feature>
<protein>
    <submittedName>
        <fullName evidence="2">Unannotated protein</fullName>
    </submittedName>
</protein>